<dbReference type="EMBL" id="JAUEPS010000025">
    <property type="protein sequence ID" value="KAK0455362.1"/>
    <property type="molecule type" value="Genomic_DNA"/>
</dbReference>
<feature type="region of interest" description="Disordered" evidence="1">
    <location>
        <begin position="1"/>
        <end position="86"/>
    </location>
</feature>
<sequence length="420" mass="46795">MSPSPLTLDSSTPTSTADSSDDGDTANKAEGQGATFEGINNPFLPTREVDQEGGHTTAGRTDAGGRQRDESPESPGEAGPMLHASELGRRIYSPTEILRRAWGVHTGPDTSLQELSIKGDVSHWSPDTDSSCEMEVIRLESEVASKRSDYLCSRVYQWYHQVILELARGIHQLARKERGVAEEKGILDWGTSLPMDSWITPKEGSWDLPPMSSDSTANDIWHSVAGDGWESPWLDTSYEAIWPNPMARRSINKELWDSLSTPVIIGEEYRTIPEEDMLNFSTRDVLHVKRSGGDWTKPHLPSEVFWTTSPNPELGKRGWTWIILRKKGGVSDAETQGTSVGTEGKGRYRCNFMDAQKLYREEVDSKNSQRSDVSAVDSMDISDGTVNAHRIGPNGALLKEGRAKTPRQRTLREKRQQRTR</sequence>
<evidence type="ECO:0000313" key="2">
    <source>
        <dbReference type="EMBL" id="KAK0455362.1"/>
    </source>
</evidence>
<dbReference type="RefSeq" id="XP_060328872.1">
    <property type="nucleotide sequence ID" value="XM_060469753.1"/>
</dbReference>
<proteinExistence type="predicted"/>
<gene>
    <name evidence="2" type="ORF">EV420DRAFT_1481242</name>
</gene>
<evidence type="ECO:0000313" key="3">
    <source>
        <dbReference type="Proteomes" id="UP001175211"/>
    </source>
</evidence>
<comment type="caution">
    <text evidence="2">The sequence shown here is derived from an EMBL/GenBank/DDBJ whole genome shotgun (WGS) entry which is preliminary data.</text>
</comment>
<reference evidence="2" key="1">
    <citation type="submission" date="2023-06" db="EMBL/GenBank/DDBJ databases">
        <authorList>
            <consortium name="Lawrence Berkeley National Laboratory"/>
            <person name="Ahrendt S."/>
            <person name="Sahu N."/>
            <person name="Indic B."/>
            <person name="Wong-Bajracharya J."/>
            <person name="Merenyi Z."/>
            <person name="Ke H.-M."/>
            <person name="Monk M."/>
            <person name="Kocsube S."/>
            <person name="Drula E."/>
            <person name="Lipzen A."/>
            <person name="Balint B."/>
            <person name="Henrissat B."/>
            <person name="Andreopoulos B."/>
            <person name="Martin F.M."/>
            <person name="Harder C.B."/>
            <person name="Rigling D."/>
            <person name="Ford K.L."/>
            <person name="Foster G.D."/>
            <person name="Pangilinan J."/>
            <person name="Papanicolaou A."/>
            <person name="Barry K."/>
            <person name="LaButti K."/>
            <person name="Viragh M."/>
            <person name="Koriabine M."/>
            <person name="Yan M."/>
            <person name="Riley R."/>
            <person name="Champramary S."/>
            <person name="Plett K.L."/>
            <person name="Tsai I.J."/>
            <person name="Slot J."/>
            <person name="Sipos G."/>
            <person name="Plett J."/>
            <person name="Nagy L.G."/>
            <person name="Grigoriev I.V."/>
        </authorList>
    </citation>
    <scope>NUCLEOTIDE SEQUENCE</scope>
    <source>
        <strain evidence="2">CCBAS 213</strain>
    </source>
</reference>
<dbReference type="GeneID" id="85353301"/>
<feature type="region of interest" description="Disordered" evidence="1">
    <location>
        <begin position="362"/>
        <end position="420"/>
    </location>
</feature>
<dbReference type="AlphaFoldDB" id="A0AA39K6A9"/>
<organism evidence="2 3">
    <name type="scientific">Armillaria tabescens</name>
    <name type="common">Ringless honey mushroom</name>
    <name type="synonym">Agaricus tabescens</name>
    <dbReference type="NCBI Taxonomy" id="1929756"/>
    <lineage>
        <taxon>Eukaryota</taxon>
        <taxon>Fungi</taxon>
        <taxon>Dikarya</taxon>
        <taxon>Basidiomycota</taxon>
        <taxon>Agaricomycotina</taxon>
        <taxon>Agaricomycetes</taxon>
        <taxon>Agaricomycetidae</taxon>
        <taxon>Agaricales</taxon>
        <taxon>Marasmiineae</taxon>
        <taxon>Physalacriaceae</taxon>
        <taxon>Desarmillaria</taxon>
    </lineage>
</organism>
<accession>A0AA39K6A9</accession>
<protein>
    <submittedName>
        <fullName evidence="2">Uncharacterized protein</fullName>
    </submittedName>
</protein>
<feature type="compositionally biased region" description="Low complexity" evidence="1">
    <location>
        <begin position="1"/>
        <end position="18"/>
    </location>
</feature>
<feature type="compositionally biased region" description="Basic and acidic residues" evidence="1">
    <location>
        <begin position="410"/>
        <end position="420"/>
    </location>
</feature>
<dbReference type="Proteomes" id="UP001175211">
    <property type="component" value="Unassembled WGS sequence"/>
</dbReference>
<keyword evidence="3" id="KW-1185">Reference proteome</keyword>
<evidence type="ECO:0000256" key="1">
    <source>
        <dbReference type="SAM" id="MobiDB-lite"/>
    </source>
</evidence>
<name>A0AA39K6A9_ARMTA</name>